<keyword evidence="9" id="KW-1185">Reference proteome</keyword>
<gene>
    <name evidence="7" type="ORF">IscW_ISCW013532</name>
</gene>
<feature type="domain" description="THAP-type" evidence="6">
    <location>
        <begin position="1"/>
        <end position="50"/>
    </location>
</feature>
<evidence type="ECO:0000256" key="2">
    <source>
        <dbReference type="ARBA" id="ARBA00022771"/>
    </source>
</evidence>
<evidence type="ECO:0000256" key="4">
    <source>
        <dbReference type="ARBA" id="ARBA00023125"/>
    </source>
</evidence>
<dbReference type="EMBL" id="DS970154">
    <property type="protein sequence ID" value="EEC19979.1"/>
    <property type="molecule type" value="Genomic_DNA"/>
</dbReference>
<accession>B7QMA7</accession>
<keyword evidence="2 5" id="KW-0863">Zinc-finger</keyword>
<keyword evidence="3" id="KW-0862">Zinc</keyword>
<dbReference type="PROSITE" id="PS50950">
    <property type="entry name" value="ZF_THAP"/>
    <property type="match status" value="1"/>
</dbReference>
<dbReference type="AlphaFoldDB" id="B7QMA7"/>
<dbReference type="GO" id="GO:0003677">
    <property type="term" value="F:DNA binding"/>
    <property type="evidence" value="ECO:0007669"/>
    <property type="project" value="UniProtKB-UniRule"/>
</dbReference>
<feature type="non-terminal residue" evidence="7">
    <location>
        <position position="50"/>
    </location>
</feature>
<evidence type="ECO:0000313" key="9">
    <source>
        <dbReference type="Proteomes" id="UP000001555"/>
    </source>
</evidence>
<proteinExistence type="predicted"/>
<evidence type="ECO:0000313" key="8">
    <source>
        <dbReference type="EnsemblMetazoa" id="ISCW013532-PA"/>
    </source>
</evidence>
<dbReference type="Proteomes" id="UP000001555">
    <property type="component" value="Unassembled WGS sequence"/>
</dbReference>
<dbReference type="EMBL" id="ABJB010994528">
    <property type="status" value="NOT_ANNOTATED_CDS"/>
    <property type="molecule type" value="Genomic_DNA"/>
</dbReference>
<evidence type="ECO:0000256" key="5">
    <source>
        <dbReference type="PROSITE-ProRule" id="PRU00309"/>
    </source>
</evidence>
<keyword evidence="1" id="KW-0479">Metal-binding</keyword>
<reference evidence="7 9" key="1">
    <citation type="submission" date="2008-03" db="EMBL/GenBank/DDBJ databases">
        <title>Annotation of Ixodes scapularis.</title>
        <authorList>
            <consortium name="Ixodes scapularis Genome Project Consortium"/>
            <person name="Caler E."/>
            <person name="Hannick L.I."/>
            <person name="Bidwell S."/>
            <person name="Joardar V."/>
            <person name="Thiagarajan M."/>
            <person name="Amedeo P."/>
            <person name="Galinsky K.J."/>
            <person name="Schobel S."/>
            <person name="Inman J."/>
            <person name="Hostetler J."/>
            <person name="Miller J."/>
            <person name="Hammond M."/>
            <person name="Megy K."/>
            <person name="Lawson D."/>
            <person name="Kodira C."/>
            <person name="Sutton G."/>
            <person name="Meyer J."/>
            <person name="Hill C.A."/>
            <person name="Birren B."/>
            <person name="Nene V."/>
            <person name="Collins F."/>
            <person name="Alarcon-Chaidez F."/>
            <person name="Wikel S."/>
            <person name="Strausberg R."/>
        </authorList>
    </citation>
    <scope>NUCLEOTIDE SEQUENCE [LARGE SCALE GENOMIC DNA]</scope>
    <source>
        <strain evidence="9">Wikel</strain>
        <strain evidence="7">Wikel colony</strain>
    </source>
</reference>
<dbReference type="Pfam" id="PF05485">
    <property type="entry name" value="THAP"/>
    <property type="match status" value="1"/>
</dbReference>
<evidence type="ECO:0000313" key="7">
    <source>
        <dbReference type="EMBL" id="EEC19979.1"/>
    </source>
</evidence>
<name>B7QMA7_IXOSC</name>
<reference evidence="8" key="2">
    <citation type="submission" date="2020-05" db="UniProtKB">
        <authorList>
            <consortium name="EnsemblMetazoa"/>
        </authorList>
    </citation>
    <scope>IDENTIFICATION</scope>
    <source>
        <strain evidence="8">wikel</strain>
    </source>
</reference>
<evidence type="ECO:0000256" key="3">
    <source>
        <dbReference type="ARBA" id="ARBA00022833"/>
    </source>
</evidence>
<dbReference type="InterPro" id="IPR006612">
    <property type="entry name" value="THAP_Znf"/>
</dbReference>
<sequence length="50" mass="5987">VSFHRFPRDPILYKKWIIAMKRDEGANFRVNIKSTKAYSKHFRTCDFIPG</sequence>
<evidence type="ECO:0000256" key="1">
    <source>
        <dbReference type="ARBA" id="ARBA00022723"/>
    </source>
</evidence>
<dbReference type="EnsemblMetazoa" id="ISCW013532-RA">
    <property type="protein sequence ID" value="ISCW013532-PA"/>
    <property type="gene ID" value="ISCW013532"/>
</dbReference>
<dbReference type="PaxDb" id="6945-B7QMA7"/>
<evidence type="ECO:0000259" key="6">
    <source>
        <dbReference type="PROSITE" id="PS50950"/>
    </source>
</evidence>
<dbReference type="SUPFAM" id="SSF57716">
    <property type="entry name" value="Glucocorticoid receptor-like (DNA-binding domain)"/>
    <property type="match status" value="1"/>
</dbReference>
<feature type="non-terminal residue" evidence="7">
    <location>
        <position position="1"/>
    </location>
</feature>
<organism>
    <name type="scientific">Ixodes scapularis</name>
    <name type="common">Black-legged tick</name>
    <name type="synonym">Deer tick</name>
    <dbReference type="NCBI Taxonomy" id="6945"/>
    <lineage>
        <taxon>Eukaryota</taxon>
        <taxon>Metazoa</taxon>
        <taxon>Ecdysozoa</taxon>
        <taxon>Arthropoda</taxon>
        <taxon>Chelicerata</taxon>
        <taxon>Arachnida</taxon>
        <taxon>Acari</taxon>
        <taxon>Parasitiformes</taxon>
        <taxon>Ixodida</taxon>
        <taxon>Ixodoidea</taxon>
        <taxon>Ixodidae</taxon>
        <taxon>Ixodinae</taxon>
        <taxon>Ixodes</taxon>
    </lineage>
</organism>
<protein>
    <recommendedName>
        <fullName evidence="6">THAP-type domain-containing protein</fullName>
    </recommendedName>
</protein>
<dbReference type="VEuPathDB" id="VectorBase:ISCW013532"/>
<dbReference type="VEuPathDB" id="VectorBase:ISCI013532"/>
<keyword evidence="4 5" id="KW-0238">DNA-binding</keyword>
<dbReference type="InParanoid" id="B7QMA7"/>
<dbReference type="GO" id="GO:0008270">
    <property type="term" value="F:zinc ion binding"/>
    <property type="evidence" value="ECO:0007669"/>
    <property type="project" value="UniProtKB-KW"/>
</dbReference>
<dbReference type="HOGENOM" id="CLU_3130193_0_0_1"/>